<evidence type="ECO:0000313" key="4">
    <source>
        <dbReference type="Proteomes" id="UP000199048"/>
    </source>
</evidence>
<evidence type="ECO:0000256" key="1">
    <source>
        <dbReference type="SAM" id="MobiDB-lite"/>
    </source>
</evidence>
<reference evidence="4" key="1">
    <citation type="submission" date="2016-10" db="EMBL/GenBank/DDBJ databases">
        <authorList>
            <person name="Varghese N."/>
            <person name="Submissions S."/>
        </authorList>
    </citation>
    <scope>NUCLEOTIDE SEQUENCE [LARGE SCALE GENOMIC DNA]</scope>
    <source>
        <strain evidence="4">BL36</strain>
    </source>
</reference>
<keyword evidence="4" id="KW-1185">Reference proteome</keyword>
<dbReference type="Proteomes" id="UP000199048">
    <property type="component" value="Unassembled WGS sequence"/>
</dbReference>
<evidence type="ECO:0000313" key="3">
    <source>
        <dbReference type="EMBL" id="SFM28329.1"/>
    </source>
</evidence>
<name>A0A1I4PKH1_9HYPH</name>
<feature type="signal peptide" evidence="2">
    <location>
        <begin position="1"/>
        <end position="20"/>
    </location>
</feature>
<proteinExistence type="predicted"/>
<organism evidence="3 4">
    <name type="scientific">Methylobacterium pseudosasicola</name>
    <dbReference type="NCBI Taxonomy" id="582667"/>
    <lineage>
        <taxon>Bacteria</taxon>
        <taxon>Pseudomonadati</taxon>
        <taxon>Pseudomonadota</taxon>
        <taxon>Alphaproteobacteria</taxon>
        <taxon>Hyphomicrobiales</taxon>
        <taxon>Methylobacteriaceae</taxon>
        <taxon>Methylobacterium</taxon>
    </lineage>
</organism>
<evidence type="ECO:0000256" key="2">
    <source>
        <dbReference type="SAM" id="SignalP"/>
    </source>
</evidence>
<keyword evidence="2" id="KW-0732">Signal</keyword>
<feature type="region of interest" description="Disordered" evidence="1">
    <location>
        <begin position="89"/>
        <end position="108"/>
    </location>
</feature>
<dbReference type="EMBL" id="FOTK01000025">
    <property type="protein sequence ID" value="SFM28329.1"/>
    <property type="molecule type" value="Genomic_DNA"/>
</dbReference>
<dbReference type="OrthoDB" id="7995064at2"/>
<dbReference type="AlphaFoldDB" id="A0A1I4PKH1"/>
<dbReference type="RefSeq" id="WP_092043870.1">
    <property type="nucleotide sequence ID" value="NZ_FOTK01000025.1"/>
</dbReference>
<sequence length="126" mass="13223">MISRTLLTLSALFLAAPASAQGVYPYGPVTTGGADFAGPFVRGTYIGAPLTRVPRPTEIVPSAWSYGTYGIPTVTGIAASPAQQPSITVINATGPAPRPTRERRTERVVDSYAAGPQIITVQVPRR</sequence>
<feature type="chain" id="PRO_5011635992" evidence="2">
    <location>
        <begin position="21"/>
        <end position="126"/>
    </location>
</feature>
<accession>A0A1I4PKH1</accession>
<protein>
    <submittedName>
        <fullName evidence="3">Uncharacterized protein</fullName>
    </submittedName>
</protein>
<gene>
    <name evidence="3" type="ORF">SAMN05192568_102540</name>
</gene>
<feature type="compositionally biased region" description="Basic and acidic residues" evidence="1">
    <location>
        <begin position="99"/>
        <end position="108"/>
    </location>
</feature>